<feature type="region of interest" description="Disordered" evidence="2">
    <location>
        <begin position="392"/>
        <end position="418"/>
    </location>
</feature>
<dbReference type="InterPro" id="IPR003409">
    <property type="entry name" value="MORN"/>
</dbReference>
<comment type="caution">
    <text evidence="3">The sequence shown here is derived from an EMBL/GenBank/DDBJ whole genome shotgun (WGS) entry which is preliminary data.</text>
</comment>
<gene>
    <name evidence="3" type="ORF">MN116_004272</name>
</gene>
<dbReference type="SUPFAM" id="SSF82185">
    <property type="entry name" value="Histone H3 K4-specific methyltransferase SET7/9 N-terminal domain"/>
    <property type="match status" value="1"/>
</dbReference>
<evidence type="ECO:0000313" key="3">
    <source>
        <dbReference type="EMBL" id="KAK4473082.1"/>
    </source>
</evidence>
<dbReference type="PANTHER" id="PTHR46917:SF1">
    <property type="entry name" value="MORN REPEAT-CONTAINING PROTEIN 2"/>
    <property type="match status" value="1"/>
</dbReference>
<evidence type="ECO:0000256" key="2">
    <source>
        <dbReference type="SAM" id="MobiDB-lite"/>
    </source>
</evidence>
<evidence type="ECO:0000256" key="1">
    <source>
        <dbReference type="ARBA" id="ARBA00022737"/>
    </source>
</evidence>
<dbReference type="Pfam" id="PF15554">
    <property type="entry name" value="FSIP1"/>
    <property type="match status" value="1"/>
</dbReference>
<proteinExistence type="predicted"/>
<accession>A0AAE2D6K3</accession>
<evidence type="ECO:0000313" key="4">
    <source>
        <dbReference type="Proteomes" id="UP001292079"/>
    </source>
</evidence>
<feature type="region of interest" description="Disordered" evidence="2">
    <location>
        <begin position="341"/>
        <end position="365"/>
    </location>
</feature>
<feature type="compositionally biased region" description="Low complexity" evidence="2">
    <location>
        <begin position="342"/>
        <end position="363"/>
    </location>
</feature>
<organism evidence="3 4">
    <name type="scientific">Schistosoma mekongi</name>
    <name type="common">Parasitic worm</name>
    <dbReference type="NCBI Taxonomy" id="38744"/>
    <lineage>
        <taxon>Eukaryota</taxon>
        <taxon>Metazoa</taxon>
        <taxon>Spiralia</taxon>
        <taxon>Lophotrochozoa</taxon>
        <taxon>Platyhelminthes</taxon>
        <taxon>Trematoda</taxon>
        <taxon>Digenea</taxon>
        <taxon>Strigeidida</taxon>
        <taxon>Schistosomatoidea</taxon>
        <taxon>Schistosomatidae</taxon>
        <taxon>Schistosoma</taxon>
    </lineage>
</organism>
<name>A0AAE2D6K3_SCHME</name>
<dbReference type="Pfam" id="PF02493">
    <property type="entry name" value="MORN"/>
    <property type="match status" value="2"/>
</dbReference>
<feature type="compositionally biased region" description="Polar residues" evidence="2">
    <location>
        <begin position="403"/>
        <end position="412"/>
    </location>
</feature>
<reference evidence="3" key="2">
    <citation type="journal article" date="2023" name="Infect Dis Poverty">
        <title>Chromosome-scale genome of the human blood fluke Schistosoma mekongi and its implications for public health.</title>
        <authorList>
            <person name="Zhou M."/>
            <person name="Xu L."/>
            <person name="Xu D."/>
            <person name="Chen W."/>
            <person name="Khan J."/>
            <person name="Hu Y."/>
            <person name="Huang H."/>
            <person name="Wei H."/>
            <person name="Zhang Y."/>
            <person name="Chusongsang P."/>
            <person name="Tanasarnprasert K."/>
            <person name="Hu X."/>
            <person name="Limpanont Y."/>
            <person name="Lv Z."/>
        </authorList>
    </citation>
    <scope>NUCLEOTIDE SEQUENCE</scope>
    <source>
        <strain evidence="3">LV_2022a</strain>
    </source>
</reference>
<dbReference type="InterPro" id="IPR026246">
    <property type="entry name" value="Fsip1"/>
</dbReference>
<reference evidence="3" key="1">
    <citation type="submission" date="2022-04" db="EMBL/GenBank/DDBJ databases">
        <authorList>
            <person name="Xu L."/>
            <person name="Lv Z."/>
        </authorList>
    </citation>
    <scope>NUCLEOTIDE SEQUENCE</scope>
    <source>
        <strain evidence="3">LV_2022a</strain>
    </source>
</reference>
<keyword evidence="4" id="KW-1185">Reference proteome</keyword>
<sequence>MKKAGLGWVVTKVLHKIKMTKNELRNKFVFPNGDYYEGQYVMRETGIVRHGKGKFIGSFRKRSIDVTSGDSSNMINANLPNIIFVDNENRIDFDASALHDLFGEFALHQGCYIGDWVNDKIEGYGIVQFPSGSYYEGDFKDNKMDGSGKYCWPNGYVLKAQFEQNYIKKNSLIELTDPDGKQWTGRFRQLQQQKTTTNGKDKGEINKALRVESDWLAELPFSELSLTDFEAINRELEESNCLFDHIIKLNDSANTTLNEQAKSKDDLKIIKGKKHVKLLDTILNSKLKEEKEIKEKTRILHNDIKNQLNNLINSNRKLYQTLNQFNQIGINDDNVNQIVLMNNNNNSNNSNNKNNSNNNNNNNVKCNSLSKEVYRNIEKFLKLNNNTSLTHCNDTVTKRNDKNSCQNHTETSNLDDKTTSESIFKTEYISGSKTDEGNEADDRINEILNRDFKVDSSVFSKDNHSGIHHSSDAESFNGKSIKYNKNFIKRNVELASHWQDIVPMTDEEKARIEEILDDDNDYDGEVGNQIQLINLNDKETDILHNELNNLKDSLSSGEYILSTCKDTREVKERLNEIETRLARIQKTNYEELNAILFLICYTKLWSNSSSNIEQLQIDLNELNDH</sequence>
<dbReference type="AlphaFoldDB" id="A0AAE2D6K3"/>
<dbReference type="PANTHER" id="PTHR46917">
    <property type="entry name" value="MORN REPEAT-CONTAINING PROTEIN 2"/>
    <property type="match status" value="1"/>
</dbReference>
<dbReference type="InterPro" id="IPR052849">
    <property type="entry name" value="MORN_repeat_protein"/>
</dbReference>
<keyword evidence="1" id="KW-0677">Repeat</keyword>
<protein>
    <submittedName>
        <fullName evidence="3">Uncharacterized protein</fullName>
    </submittedName>
</protein>
<dbReference type="SMART" id="SM00698">
    <property type="entry name" value="MORN"/>
    <property type="match status" value="2"/>
</dbReference>
<dbReference type="Gene3D" id="2.20.110.10">
    <property type="entry name" value="Histone H3 K4-specific methyltransferase SET7/9 N-terminal domain"/>
    <property type="match status" value="1"/>
</dbReference>
<dbReference type="Proteomes" id="UP001292079">
    <property type="component" value="Unassembled WGS sequence"/>
</dbReference>
<dbReference type="EMBL" id="JALJAT010000002">
    <property type="protein sequence ID" value="KAK4473082.1"/>
    <property type="molecule type" value="Genomic_DNA"/>
</dbReference>